<dbReference type="Gramene" id="KCW76420">
    <property type="protein sequence ID" value="KCW76420"/>
    <property type="gene ID" value="EUGRSUZ_D00810"/>
</dbReference>
<keyword evidence="1" id="KW-0812">Transmembrane</keyword>
<reference evidence="3" key="1">
    <citation type="submission" date="2013-07" db="EMBL/GenBank/DDBJ databases">
        <title>The genome of Eucalyptus grandis.</title>
        <authorList>
            <person name="Schmutz J."/>
            <person name="Hayes R."/>
            <person name="Myburg A."/>
            <person name="Tuskan G."/>
            <person name="Grattapaglia D."/>
            <person name="Rokhsar D.S."/>
        </authorList>
    </citation>
    <scope>NUCLEOTIDE SEQUENCE</scope>
    <source>
        <tissue evidence="3">Leaf extractions</tissue>
    </source>
</reference>
<feature type="transmembrane region" description="Helical" evidence="1">
    <location>
        <begin position="36"/>
        <end position="56"/>
    </location>
</feature>
<dbReference type="OMA" id="NEMIATE"/>
<feature type="transmembrane region" description="Helical" evidence="1">
    <location>
        <begin position="100"/>
        <end position="118"/>
    </location>
</feature>
<feature type="transmembrane region" description="Helical" evidence="1">
    <location>
        <begin position="6"/>
        <end position="24"/>
    </location>
</feature>
<feature type="domain" description="DUF4220" evidence="2">
    <location>
        <begin position="42"/>
        <end position="445"/>
    </location>
</feature>
<dbReference type="Pfam" id="PF13968">
    <property type="entry name" value="DUF4220"/>
    <property type="match status" value="1"/>
</dbReference>
<dbReference type="InParanoid" id="A0A059CET2"/>
<dbReference type="AlphaFoldDB" id="A0A059CET2"/>
<evidence type="ECO:0000259" key="2">
    <source>
        <dbReference type="Pfam" id="PF13968"/>
    </source>
</evidence>
<dbReference type="Pfam" id="PF04578">
    <property type="entry name" value="DUF594"/>
    <property type="match status" value="1"/>
</dbReference>
<dbReference type="PANTHER" id="PTHR31325">
    <property type="entry name" value="OS01G0798800 PROTEIN-RELATED"/>
    <property type="match status" value="1"/>
</dbReference>
<gene>
    <name evidence="3" type="ORF">EUGRSUZ_D00810</name>
</gene>
<keyword evidence="1" id="KW-0472">Membrane</keyword>
<evidence type="ECO:0000313" key="3">
    <source>
        <dbReference type="EMBL" id="KCW76420.1"/>
    </source>
</evidence>
<evidence type="ECO:0000256" key="1">
    <source>
        <dbReference type="SAM" id="Phobius"/>
    </source>
</evidence>
<accession>A0A059CET2</accession>
<dbReference type="EMBL" id="KK198756">
    <property type="protein sequence ID" value="KCW76420.1"/>
    <property type="molecule type" value="Genomic_DNA"/>
</dbReference>
<protein>
    <recommendedName>
        <fullName evidence="2">DUF4220 domain-containing protein</fullName>
    </recommendedName>
</protein>
<feature type="transmembrane region" description="Helical" evidence="1">
    <location>
        <begin position="68"/>
        <end position="88"/>
    </location>
</feature>
<keyword evidence="1" id="KW-1133">Transmembrane helix</keyword>
<dbReference type="InterPro" id="IPR007658">
    <property type="entry name" value="DUF594"/>
</dbReference>
<organism evidence="3">
    <name type="scientific">Eucalyptus grandis</name>
    <name type="common">Flooded gum</name>
    <dbReference type="NCBI Taxonomy" id="71139"/>
    <lineage>
        <taxon>Eukaryota</taxon>
        <taxon>Viridiplantae</taxon>
        <taxon>Streptophyta</taxon>
        <taxon>Embryophyta</taxon>
        <taxon>Tracheophyta</taxon>
        <taxon>Spermatophyta</taxon>
        <taxon>Magnoliopsida</taxon>
        <taxon>eudicotyledons</taxon>
        <taxon>Gunneridae</taxon>
        <taxon>Pentapetalae</taxon>
        <taxon>rosids</taxon>
        <taxon>malvids</taxon>
        <taxon>Myrtales</taxon>
        <taxon>Myrtaceae</taxon>
        <taxon>Myrtoideae</taxon>
        <taxon>Eucalypteae</taxon>
        <taxon>Eucalyptus</taxon>
    </lineage>
</organism>
<proteinExistence type="predicted"/>
<sequence>MGMLLQIELLAIFTAFLLLFLVIFGSWRRRCNNKKFRLVIFTAYTLSTYVLTYALGLMRDASLRNELFPVWAMFLLVALGSADSISAYSLEDNEQWKSYNWQLVIKSIWLFLLIDLYFSDRSNEMIATECLFLVLAVKYDERAQALLAASRHSLERDSKVVADYMSREHESGGASSGEVDPVTMTGYTYLVRGEEERWVNAFVLAKRFIKRWCLGKKKKAAPERDYRMPLKKDKLITIEKVWKCEEGLLSSQGGDPHNELKDICLSFALFKLLRLRYAGYPLPQQAHENARKLIHDGLLSQIHDELLPHEDDYKRAFRVVEVELTFLFDYFYTKYGIIFWPGRLLIKLMEFMSVVMGIWATTSLLKDYKRLNNNRQLVTMPNGLSVDELFIFMGFSEWAKVTLICKYVQKKSWQGNLQIERMIKAICRHLLKPWERKLHQYSFLESYFYKPSRLLNNESMAAYIDQTRDGQRQSSPIKLPKEVKQAVFHALKFKSNTKLENGQASLRENNVFEKLSWACLPKTQTQVIMVWHIATSFCKHQPLVRSDSSISSNFPRSRNFLVAISLSKYLAYLLVFAPQLLPDHPYVAEYVFDWVVIEARYFFEGCKNLKDRVTRMKRMGSDNSMLDKKIIEQGVELGNQLVNDVKDKEMIWKILADFWVELLLYVAPSDNTKAHVEHLAKGGEFVTHLWALLSHAGIQRDHSGV</sequence>
<name>A0A059CET2_EUCGR</name>
<dbReference type="InterPro" id="IPR025315">
    <property type="entry name" value="DUF4220"/>
</dbReference>